<accession>A0A0F8XYV0</accession>
<organism evidence="1">
    <name type="scientific">marine sediment metagenome</name>
    <dbReference type="NCBI Taxonomy" id="412755"/>
    <lineage>
        <taxon>unclassified sequences</taxon>
        <taxon>metagenomes</taxon>
        <taxon>ecological metagenomes</taxon>
    </lineage>
</organism>
<dbReference type="EMBL" id="LAZR01056438">
    <property type="protein sequence ID" value="KKK74198.1"/>
    <property type="molecule type" value="Genomic_DNA"/>
</dbReference>
<reference evidence="1" key="1">
    <citation type="journal article" date="2015" name="Nature">
        <title>Complex archaea that bridge the gap between prokaryotes and eukaryotes.</title>
        <authorList>
            <person name="Spang A."/>
            <person name="Saw J.H."/>
            <person name="Jorgensen S.L."/>
            <person name="Zaremba-Niedzwiedzka K."/>
            <person name="Martijn J."/>
            <person name="Lind A.E."/>
            <person name="van Eijk R."/>
            <person name="Schleper C."/>
            <person name="Guy L."/>
            <person name="Ettema T.J."/>
        </authorList>
    </citation>
    <scope>NUCLEOTIDE SEQUENCE</scope>
</reference>
<dbReference type="AlphaFoldDB" id="A0A0F8XYV0"/>
<feature type="non-terminal residue" evidence="1">
    <location>
        <position position="1"/>
    </location>
</feature>
<sequence>RTRWDKVTNLMDLRYCFIVPSVRRFMYFMDWGANPSNNWRITRSDQPTHCRIRGTARGQTKCVGWHFTTCYKDPFDTWMKGVGLAQSIGCLGWANVPDSDACATMLQNGTLPFLNTNIAETLKQVMPKDDLLWLPPYMRDNLELWPWLPDTHREGLPLSDWHVDKMDDPRIKELWSKP</sequence>
<protein>
    <submittedName>
        <fullName evidence="1">Uncharacterized protein</fullName>
    </submittedName>
</protein>
<comment type="caution">
    <text evidence="1">The sequence shown here is derived from an EMBL/GenBank/DDBJ whole genome shotgun (WGS) entry which is preliminary data.</text>
</comment>
<name>A0A0F8XYV0_9ZZZZ</name>
<proteinExistence type="predicted"/>
<gene>
    <name evidence="1" type="ORF">LCGC14_2886150</name>
</gene>
<evidence type="ECO:0000313" key="1">
    <source>
        <dbReference type="EMBL" id="KKK74198.1"/>
    </source>
</evidence>